<dbReference type="VEuPathDB" id="FungiDB:PABG_01333"/>
<evidence type="ECO:0000313" key="1">
    <source>
        <dbReference type="EMBL" id="ODH45053.1"/>
    </source>
</evidence>
<reference evidence="1 2" key="1">
    <citation type="submission" date="2016-06" db="EMBL/GenBank/DDBJ databases">
        <authorList>
            <person name="Kjaerup R.B."/>
            <person name="Dalgaard T.S."/>
            <person name="Juul-Madsen H.R."/>
        </authorList>
    </citation>
    <scope>NUCLEOTIDE SEQUENCE [LARGE SCALE GENOMIC DNA]</scope>
    <source>
        <strain evidence="1 2">Pb300</strain>
    </source>
</reference>
<dbReference type="AlphaFoldDB" id="A0A1D2JPE1"/>
<dbReference type="InterPro" id="IPR029021">
    <property type="entry name" value="Prot-tyrosine_phosphatase-like"/>
</dbReference>
<dbReference type="Gene3D" id="3.90.190.10">
    <property type="entry name" value="Protein tyrosine phosphatase superfamily"/>
    <property type="match status" value="2"/>
</dbReference>
<accession>A0A1D2JPE1</accession>
<comment type="caution">
    <text evidence="1">The sequence shown here is derived from an EMBL/GenBank/DDBJ whole genome shotgun (WGS) entry which is preliminary data.</text>
</comment>
<dbReference type="VEuPathDB" id="FungiDB:PADG_03920"/>
<dbReference type="GO" id="GO:0004721">
    <property type="term" value="F:phosphoprotein phosphatase activity"/>
    <property type="evidence" value="ECO:0007669"/>
    <property type="project" value="InterPro"/>
</dbReference>
<dbReference type="PROSITE" id="PS00383">
    <property type="entry name" value="TYR_PHOSPHATASE_1"/>
    <property type="match status" value="1"/>
</dbReference>
<proteinExistence type="predicted"/>
<gene>
    <name evidence="1" type="ORF">ACO22_00445</name>
</gene>
<dbReference type="Proteomes" id="UP000242814">
    <property type="component" value="Unassembled WGS sequence"/>
</dbReference>
<dbReference type="SUPFAM" id="SSF52799">
    <property type="entry name" value="(Phosphotyrosine protein) phosphatases II"/>
    <property type="match status" value="1"/>
</dbReference>
<dbReference type="EMBL" id="LZYO01000008">
    <property type="protein sequence ID" value="ODH45053.1"/>
    <property type="molecule type" value="Genomic_DNA"/>
</dbReference>
<evidence type="ECO:0000313" key="2">
    <source>
        <dbReference type="Proteomes" id="UP000242814"/>
    </source>
</evidence>
<evidence type="ECO:0008006" key="3">
    <source>
        <dbReference type="Google" id="ProtNLM"/>
    </source>
</evidence>
<protein>
    <recommendedName>
        <fullName evidence="3">Tyrosine specific protein phosphatases domain-containing protein</fullName>
    </recommendedName>
</protein>
<organism evidence="1 2">
    <name type="scientific">Paracoccidioides brasiliensis</name>
    <dbReference type="NCBI Taxonomy" id="121759"/>
    <lineage>
        <taxon>Eukaryota</taxon>
        <taxon>Fungi</taxon>
        <taxon>Dikarya</taxon>
        <taxon>Ascomycota</taxon>
        <taxon>Pezizomycotina</taxon>
        <taxon>Eurotiomycetes</taxon>
        <taxon>Eurotiomycetidae</taxon>
        <taxon>Onygenales</taxon>
        <taxon>Ajellomycetaceae</taxon>
        <taxon>Paracoccidioides</taxon>
    </lineage>
</organism>
<dbReference type="InterPro" id="IPR016130">
    <property type="entry name" value="Tyr_Pase_AS"/>
</dbReference>
<sequence length="420" mass="46372">MHDHSMLAKLPGVSSDINASIIDYGNTQHPATEGTSSPHPPFDNILNFRDVGAYVNRLCGSRVLKEGILFRSARWIYGVLPLLLRLSTLNGKANGKPCFTKLNNIRTHSRSLLMIRIKPDDASQRDQERLTNELRLASIIDLRSTTEHTMAANRRLANERIAAEEGAETSLQPKSIANDEHLVNLPGVRRIMLSLAGWNFEKTLLWRLSWFNILKFFSLLASGYRGAATRLIVEQTIVPRGLNGLARDTLTASQAEIKELFGYLSEPSIYPTVIHCTQGKDRTGLVVILLLLLVSSGEMKREESEAEAPGREAYAALGRPQGTVVVTGTGTGTGKAKIPLSVITSDYRLSEGELTPELEERLREMNQLGLPDEFAKCWDGFTEDVVEFLEERYGGIRGYLEAVGVDAGAVEMVRGLLGAR</sequence>
<name>A0A1D2JPE1_PARBR</name>
<dbReference type="InterPro" id="IPR026893">
    <property type="entry name" value="Tyr/Ser_Pase_IphP-type"/>
</dbReference>
<dbReference type="Pfam" id="PF13350">
    <property type="entry name" value="Y_phosphatase3"/>
    <property type="match status" value="1"/>
</dbReference>